<sequence>MPPPLLWISAAFLMASKMSSMESATGSTKQAESWPRGRPAFMRVGELGRKSRLTISS</sequence>
<evidence type="ECO:0000313" key="2">
    <source>
        <dbReference type="Proteomes" id="UP000095746"/>
    </source>
</evidence>
<evidence type="ECO:0000313" key="1">
    <source>
        <dbReference type="EMBL" id="CUP78797.1"/>
    </source>
</evidence>
<organism evidence="1 2">
    <name type="scientific">Flavonifractor plautii</name>
    <name type="common">Fusobacterium plautii</name>
    <dbReference type="NCBI Taxonomy" id="292800"/>
    <lineage>
        <taxon>Bacteria</taxon>
        <taxon>Bacillati</taxon>
        <taxon>Bacillota</taxon>
        <taxon>Clostridia</taxon>
        <taxon>Eubacteriales</taxon>
        <taxon>Oscillospiraceae</taxon>
        <taxon>Flavonifractor</taxon>
    </lineage>
</organism>
<gene>
    <name evidence="1" type="ORF">ERS852411_03591</name>
</gene>
<dbReference type="Proteomes" id="UP000095746">
    <property type="component" value="Unassembled WGS sequence"/>
</dbReference>
<proteinExistence type="predicted"/>
<accession>A0A174R4E7</accession>
<dbReference type="AlphaFoldDB" id="A0A174R4E7"/>
<dbReference type="EMBL" id="CYZT01000498">
    <property type="protein sequence ID" value="CUP78797.1"/>
    <property type="molecule type" value="Genomic_DNA"/>
</dbReference>
<protein>
    <submittedName>
        <fullName evidence="1">Uncharacterized protein</fullName>
    </submittedName>
</protein>
<name>A0A174R4E7_FLAPL</name>
<reference evidence="1 2" key="1">
    <citation type="submission" date="2015-09" db="EMBL/GenBank/DDBJ databases">
        <authorList>
            <consortium name="Pathogen Informatics"/>
        </authorList>
    </citation>
    <scope>NUCLEOTIDE SEQUENCE [LARGE SCALE GENOMIC DNA]</scope>
    <source>
        <strain evidence="1 2">2789STDY5608854</strain>
    </source>
</reference>